<gene>
    <name evidence="2" type="ORF">T440DRAFT_528423</name>
</gene>
<feature type="region of interest" description="Disordered" evidence="1">
    <location>
        <begin position="300"/>
        <end position="357"/>
    </location>
</feature>
<proteinExistence type="predicted"/>
<feature type="region of interest" description="Disordered" evidence="1">
    <location>
        <begin position="100"/>
        <end position="129"/>
    </location>
</feature>
<dbReference type="EMBL" id="MU006428">
    <property type="protein sequence ID" value="KAF2844056.1"/>
    <property type="molecule type" value="Genomic_DNA"/>
</dbReference>
<evidence type="ECO:0000313" key="2">
    <source>
        <dbReference type="EMBL" id="KAF2844056.1"/>
    </source>
</evidence>
<name>A0A6A7ALR9_9PLEO</name>
<keyword evidence="3" id="KW-1185">Reference proteome</keyword>
<evidence type="ECO:0000256" key="1">
    <source>
        <dbReference type="SAM" id="MobiDB-lite"/>
    </source>
</evidence>
<protein>
    <submittedName>
        <fullName evidence="2">Uncharacterized protein</fullName>
    </submittedName>
</protein>
<sequence length="529" mass="58455">MPVPSMSPLAAGRVDVAHGYVGARCPEPAYSPRQTHVAVSHLAYARRTSFWNSGVFPLLVAGRDCCGTLPYGRRTSQFPTERMHVAPTCGIAAASLRRSSRLPTPVTDSGKPSRYHRDEHPQVQSQSSFLDKSDAFTVQPTMPHTSMTESTVNATFSSPATQCEVEVGVGPRPPAALDTRILSTHSNVCMCGNEDDSDVPSRRPVRITRSSTTVACGYPECDVSYTGPSATTALDRHKFTKGYTNKRVDGAGIEIGTHSRESPMAETSHPQQQLAFGTGASLTDEISACLNAYATTPQRPNFAATQGSRDMPIVIDEDTPHMNMRRKRDIDMSNHTTSQSTSVEHSTSRATGKSLVASRQRKRACHAGMVSWESIREEHLDAMQNLWEESQLLWMYFRELEQLAEDPSVGKFNSTMCEAELLYCEFESLDYKTVLQLKLSFKAVVGEVGPEDVEERRITECIENKFALLQTEAAKVRDWETPAKDDKSDLDYIHMYVYVHGCARSLGKWVSFPCECEAACLNMGDIGTK</sequence>
<dbReference type="Proteomes" id="UP000799423">
    <property type="component" value="Unassembled WGS sequence"/>
</dbReference>
<reference evidence="2" key="1">
    <citation type="submission" date="2020-01" db="EMBL/GenBank/DDBJ databases">
        <authorList>
            <consortium name="DOE Joint Genome Institute"/>
            <person name="Haridas S."/>
            <person name="Albert R."/>
            <person name="Binder M."/>
            <person name="Bloem J."/>
            <person name="Labutti K."/>
            <person name="Salamov A."/>
            <person name="Andreopoulos B."/>
            <person name="Baker S.E."/>
            <person name="Barry K."/>
            <person name="Bills G."/>
            <person name="Bluhm B.H."/>
            <person name="Cannon C."/>
            <person name="Castanera R."/>
            <person name="Culley D.E."/>
            <person name="Daum C."/>
            <person name="Ezra D."/>
            <person name="Gonzalez J.B."/>
            <person name="Henrissat B."/>
            <person name="Kuo A."/>
            <person name="Liang C."/>
            <person name="Lipzen A."/>
            <person name="Lutzoni F."/>
            <person name="Magnuson J."/>
            <person name="Mondo S."/>
            <person name="Nolan M."/>
            <person name="Ohm R."/>
            <person name="Pangilinan J."/>
            <person name="Park H.-J."/>
            <person name="Ramirez L."/>
            <person name="Alfaro M."/>
            <person name="Sun H."/>
            <person name="Tritt A."/>
            <person name="Yoshinaga Y."/>
            <person name="Zwiers L.-H."/>
            <person name="Turgeon B.G."/>
            <person name="Goodwin S.B."/>
            <person name="Spatafora J.W."/>
            <person name="Crous P.W."/>
            <person name="Grigoriev I.V."/>
        </authorList>
    </citation>
    <scope>NUCLEOTIDE SEQUENCE</scope>
    <source>
        <strain evidence="2">IPT5</strain>
    </source>
</reference>
<evidence type="ECO:0000313" key="3">
    <source>
        <dbReference type="Proteomes" id="UP000799423"/>
    </source>
</evidence>
<accession>A0A6A7ALR9</accession>
<feature type="compositionally biased region" description="Polar residues" evidence="1">
    <location>
        <begin position="333"/>
        <end position="351"/>
    </location>
</feature>
<organism evidence="2 3">
    <name type="scientific">Plenodomus tracheiphilus IPT5</name>
    <dbReference type="NCBI Taxonomy" id="1408161"/>
    <lineage>
        <taxon>Eukaryota</taxon>
        <taxon>Fungi</taxon>
        <taxon>Dikarya</taxon>
        <taxon>Ascomycota</taxon>
        <taxon>Pezizomycotina</taxon>
        <taxon>Dothideomycetes</taxon>
        <taxon>Pleosporomycetidae</taxon>
        <taxon>Pleosporales</taxon>
        <taxon>Pleosporineae</taxon>
        <taxon>Leptosphaeriaceae</taxon>
        <taxon>Plenodomus</taxon>
    </lineage>
</organism>
<dbReference type="AlphaFoldDB" id="A0A6A7ALR9"/>